<dbReference type="InterPro" id="IPR010496">
    <property type="entry name" value="AL/BT2_dom"/>
</dbReference>
<name>A0A7W8DLN5_9BACT</name>
<reference evidence="3 4" key="1">
    <citation type="submission" date="2020-08" db="EMBL/GenBank/DDBJ databases">
        <title>Genomic Encyclopedia of Type Strains, Phase IV (KMG-IV): sequencing the most valuable type-strain genomes for metagenomic binning, comparative biology and taxonomic classification.</title>
        <authorList>
            <person name="Goeker M."/>
        </authorList>
    </citation>
    <scope>NUCLEOTIDE SEQUENCE [LARGE SCALE GENOMIC DNA]</scope>
    <source>
        <strain evidence="3 4">DSM 12252</strain>
    </source>
</reference>
<dbReference type="RefSeq" id="WP_184342378.1">
    <property type="nucleotide sequence ID" value="NZ_JACHIG010000010.1"/>
</dbReference>
<feature type="domain" description="3-keto-alpha-glucoside-1,2-lyase/3-keto-2-hydroxy-glucal hydratase" evidence="2">
    <location>
        <begin position="51"/>
        <end position="226"/>
    </location>
</feature>
<evidence type="ECO:0000259" key="2">
    <source>
        <dbReference type="Pfam" id="PF06439"/>
    </source>
</evidence>
<evidence type="ECO:0000313" key="3">
    <source>
        <dbReference type="EMBL" id="MBB5034503.1"/>
    </source>
</evidence>
<comment type="caution">
    <text evidence="3">The sequence shown here is derived from an EMBL/GenBank/DDBJ whole genome shotgun (WGS) entry which is preliminary data.</text>
</comment>
<sequence length="241" mass="26592">MKHFLLFLLLSLPLSLSLSLSLSLRADFITPLFSDDFSRDEATPGKEDIGNGWTSNSAWRAKGHQQVDLIDGHMHVTKHAEADHGVAIFHAAEFQDGIVMLKFRLGEGDDLGVDFVDRELKTVHAGHLCIARVTNKAVTITDSKTGGMDNEIRARREKGDKSPELAALLKSKTKSFKLDLKPGEWHTLNIKIVADQMTVRIDDLEAVSFTSPGIAHPTKRMITLAVNKSADVDDVQVSKLK</sequence>
<keyword evidence="1" id="KW-0732">Signal</keyword>
<dbReference type="Proteomes" id="UP000590740">
    <property type="component" value="Unassembled WGS sequence"/>
</dbReference>
<proteinExistence type="predicted"/>
<protein>
    <recommendedName>
        <fullName evidence="2">3-keto-alpha-glucoside-1,2-lyase/3-keto-2-hydroxy-glucal hydratase domain-containing protein</fullName>
    </recommendedName>
</protein>
<feature type="signal peptide" evidence="1">
    <location>
        <begin position="1"/>
        <end position="26"/>
    </location>
</feature>
<dbReference type="GO" id="GO:0016787">
    <property type="term" value="F:hydrolase activity"/>
    <property type="evidence" value="ECO:0007669"/>
    <property type="project" value="InterPro"/>
</dbReference>
<organism evidence="3 4">
    <name type="scientific">Prosthecobacter vanneervenii</name>
    <dbReference type="NCBI Taxonomy" id="48466"/>
    <lineage>
        <taxon>Bacteria</taxon>
        <taxon>Pseudomonadati</taxon>
        <taxon>Verrucomicrobiota</taxon>
        <taxon>Verrucomicrobiia</taxon>
        <taxon>Verrucomicrobiales</taxon>
        <taxon>Verrucomicrobiaceae</taxon>
        <taxon>Prosthecobacter</taxon>
    </lineage>
</organism>
<dbReference type="AlphaFoldDB" id="A0A7W8DLN5"/>
<feature type="chain" id="PRO_5030852834" description="3-keto-alpha-glucoside-1,2-lyase/3-keto-2-hydroxy-glucal hydratase domain-containing protein" evidence="1">
    <location>
        <begin position="27"/>
        <end position="241"/>
    </location>
</feature>
<evidence type="ECO:0000256" key="1">
    <source>
        <dbReference type="SAM" id="SignalP"/>
    </source>
</evidence>
<keyword evidence="4" id="KW-1185">Reference proteome</keyword>
<accession>A0A7W8DLN5</accession>
<dbReference type="Pfam" id="PF06439">
    <property type="entry name" value="3keto-disac_hyd"/>
    <property type="match status" value="1"/>
</dbReference>
<dbReference type="EMBL" id="JACHIG010000010">
    <property type="protein sequence ID" value="MBB5034503.1"/>
    <property type="molecule type" value="Genomic_DNA"/>
</dbReference>
<gene>
    <name evidence="3" type="ORF">HNQ65_004108</name>
</gene>
<evidence type="ECO:0000313" key="4">
    <source>
        <dbReference type="Proteomes" id="UP000590740"/>
    </source>
</evidence>
<dbReference type="Gene3D" id="2.60.120.560">
    <property type="entry name" value="Exo-inulinase, domain 1"/>
    <property type="match status" value="1"/>
</dbReference>